<dbReference type="InterPro" id="IPR036388">
    <property type="entry name" value="WH-like_DNA-bd_sf"/>
</dbReference>
<dbReference type="InterPro" id="IPR013324">
    <property type="entry name" value="RNA_pol_sigma_r3/r4-like"/>
</dbReference>
<gene>
    <name evidence="2" type="ORF">A3F86_00740</name>
</gene>
<dbReference type="GO" id="GO:0016987">
    <property type="term" value="F:sigma factor activity"/>
    <property type="evidence" value="ECO:0007669"/>
    <property type="project" value="InterPro"/>
</dbReference>
<proteinExistence type="predicted"/>
<evidence type="ECO:0000313" key="3">
    <source>
        <dbReference type="Proteomes" id="UP000179095"/>
    </source>
</evidence>
<evidence type="ECO:0000313" key="2">
    <source>
        <dbReference type="EMBL" id="OGC09430.1"/>
    </source>
</evidence>
<reference evidence="2 3" key="1">
    <citation type="journal article" date="2016" name="Nat. Commun.">
        <title>Thousands of microbial genomes shed light on interconnected biogeochemical processes in an aquifer system.</title>
        <authorList>
            <person name="Anantharaman K."/>
            <person name="Brown C.T."/>
            <person name="Hug L.A."/>
            <person name="Sharon I."/>
            <person name="Castelle C.J."/>
            <person name="Probst A.J."/>
            <person name="Thomas B.C."/>
            <person name="Singh A."/>
            <person name="Wilkins M.J."/>
            <person name="Karaoz U."/>
            <person name="Brodie E.L."/>
            <person name="Williams K.H."/>
            <person name="Hubbard S.S."/>
            <person name="Banfield J.F."/>
        </authorList>
    </citation>
    <scope>NUCLEOTIDE SEQUENCE [LARGE SCALE GENOMIC DNA]</scope>
</reference>
<protein>
    <recommendedName>
        <fullName evidence="1">RNA polymerase sigma factor 70 region 4 type 2 domain-containing protein</fullName>
    </recommendedName>
</protein>
<dbReference type="SUPFAM" id="SSF88659">
    <property type="entry name" value="Sigma3 and sigma4 domains of RNA polymerase sigma factors"/>
    <property type="match status" value="1"/>
</dbReference>
<sequence length="116" mass="13987">MGVFYLVISWRARKMNKQEWFEKYNVWYQVNMDEFCDQSHLVEEWKQLRLAAVRAVLSYLSPLQRKIIQLFIFRNLSEREIAQKLKISKTSVHREKRKALKALGKQFLLKLVVKNA</sequence>
<evidence type="ECO:0000259" key="1">
    <source>
        <dbReference type="Pfam" id="PF08281"/>
    </source>
</evidence>
<dbReference type="EMBL" id="METQ01000027">
    <property type="protein sequence ID" value="OGC09430.1"/>
    <property type="molecule type" value="Genomic_DNA"/>
</dbReference>
<comment type="caution">
    <text evidence="2">The sequence shown here is derived from an EMBL/GenBank/DDBJ whole genome shotgun (WGS) entry which is preliminary data.</text>
</comment>
<dbReference type="GO" id="GO:0006352">
    <property type="term" value="P:DNA-templated transcription initiation"/>
    <property type="evidence" value="ECO:0007669"/>
    <property type="project" value="InterPro"/>
</dbReference>
<dbReference type="Pfam" id="PF08281">
    <property type="entry name" value="Sigma70_r4_2"/>
    <property type="match status" value="1"/>
</dbReference>
<dbReference type="GO" id="GO:0003677">
    <property type="term" value="F:DNA binding"/>
    <property type="evidence" value="ECO:0007669"/>
    <property type="project" value="InterPro"/>
</dbReference>
<dbReference type="InterPro" id="IPR013249">
    <property type="entry name" value="RNA_pol_sigma70_r4_t2"/>
</dbReference>
<accession>A0A1F4RMM3</accession>
<organism evidence="2 3">
    <name type="scientific">candidate division WOR-1 bacterium RIFCSPLOWO2_12_FULL_45_9</name>
    <dbReference type="NCBI Taxonomy" id="1802568"/>
    <lineage>
        <taxon>Bacteria</taxon>
        <taxon>Bacillati</taxon>
        <taxon>Saganbacteria</taxon>
    </lineage>
</organism>
<dbReference type="STRING" id="1802568.A3F86_00740"/>
<dbReference type="Gene3D" id="1.10.10.10">
    <property type="entry name" value="Winged helix-like DNA-binding domain superfamily/Winged helix DNA-binding domain"/>
    <property type="match status" value="1"/>
</dbReference>
<name>A0A1F4RMM3_UNCSA</name>
<dbReference type="Proteomes" id="UP000179095">
    <property type="component" value="Unassembled WGS sequence"/>
</dbReference>
<feature type="domain" description="RNA polymerase sigma factor 70 region 4 type 2" evidence="1">
    <location>
        <begin position="51"/>
        <end position="103"/>
    </location>
</feature>
<dbReference type="AlphaFoldDB" id="A0A1F4RMM3"/>